<dbReference type="AlphaFoldDB" id="A0A9X0QCP8"/>
<organism evidence="1 2">
    <name type="scientific">Tunturiibacter gelidiferens</name>
    <dbReference type="NCBI Taxonomy" id="3069689"/>
    <lineage>
        <taxon>Bacteria</taxon>
        <taxon>Pseudomonadati</taxon>
        <taxon>Acidobacteriota</taxon>
        <taxon>Terriglobia</taxon>
        <taxon>Terriglobales</taxon>
        <taxon>Acidobacteriaceae</taxon>
        <taxon>Tunturiibacter</taxon>
    </lineage>
</organism>
<comment type="caution">
    <text evidence="1">The sequence shown here is derived from an EMBL/GenBank/DDBJ whole genome shotgun (WGS) entry which is preliminary data.</text>
</comment>
<keyword evidence="2" id="KW-1185">Reference proteome</keyword>
<name>A0A9X0QCP8_9BACT</name>
<sequence>MDAAALMSLWKTDELPACDEGMVLALEFLTSCVAAVENGDAAEFNMRFNTLFNHQNRCQKCKEI</sequence>
<dbReference type="EMBL" id="JACHEB010000003">
    <property type="protein sequence ID" value="MBB5327930.1"/>
    <property type="molecule type" value="Genomic_DNA"/>
</dbReference>
<dbReference type="Proteomes" id="UP000535182">
    <property type="component" value="Unassembled WGS sequence"/>
</dbReference>
<accession>A0A9X0QCP8</accession>
<gene>
    <name evidence="1" type="ORF">HDF14_001536</name>
</gene>
<reference evidence="1 2" key="1">
    <citation type="submission" date="2020-08" db="EMBL/GenBank/DDBJ databases">
        <title>Genomic Encyclopedia of Type Strains, Phase IV (KMG-V): Genome sequencing to study the core and pangenomes of soil and plant-associated prokaryotes.</title>
        <authorList>
            <person name="Whitman W."/>
        </authorList>
    </citation>
    <scope>NUCLEOTIDE SEQUENCE [LARGE SCALE GENOMIC DNA]</scope>
    <source>
        <strain evidence="1 2">X5P2</strain>
    </source>
</reference>
<protein>
    <submittedName>
        <fullName evidence="1">Uncharacterized protein</fullName>
    </submittedName>
</protein>
<proteinExistence type="predicted"/>
<evidence type="ECO:0000313" key="1">
    <source>
        <dbReference type="EMBL" id="MBB5327930.1"/>
    </source>
</evidence>
<evidence type="ECO:0000313" key="2">
    <source>
        <dbReference type="Proteomes" id="UP000535182"/>
    </source>
</evidence>